<dbReference type="AlphaFoldDB" id="A0A399FWL3"/>
<accession>A0A399FWL3</accession>
<protein>
    <submittedName>
        <fullName evidence="1">Type II toxin-antitoxin system VapB family antitoxin</fullName>
    </submittedName>
</protein>
<dbReference type="InterPro" id="IPR019239">
    <property type="entry name" value="VapB_antitoxin"/>
</dbReference>
<dbReference type="EMBL" id="NDHY01000011">
    <property type="protein sequence ID" value="RIH99828.1"/>
    <property type="molecule type" value="Genomic_DNA"/>
</dbReference>
<sequence length="70" mass="7899">MRTTLNIEDRLIEKASKLTGVKEKTSLVRLGLEALIGWESSRRLAKLGATEKGLRAIRRRRPGGRFHGSR</sequence>
<comment type="caution">
    <text evidence="1">The sequence shown here is derived from an EMBL/GenBank/DDBJ whole genome shotgun (WGS) entry which is preliminary data.</text>
</comment>
<name>A0A399FWL3_UNCN2</name>
<dbReference type="Pfam" id="PF09957">
    <property type="entry name" value="VapB_antitoxin"/>
    <property type="match status" value="1"/>
</dbReference>
<organism evidence="1 2">
    <name type="scientific">candidate division NPL-UPA2 bacterium Unc8</name>
    <dbReference type="NCBI Taxonomy" id="1980939"/>
    <lineage>
        <taxon>Bacteria</taxon>
    </lineage>
</organism>
<dbReference type="Proteomes" id="UP000266287">
    <property type="component" value="Unassembled WGS sequence"/>
</dbReference>
<evidence type="ECO:0000313" key="2">
    <source>
        <dbReference type="Proteomes" id="UP000266287"/>
    </source>
</evidence>
<evidence type="ECO:0000313" key="1">
    <source>
        <dbReference type="EMBL" id="RIH99828.1"/>
    </source>
</evidence>
<proteinExistence type="predicted"/>
<reference evidence="1 2" key="1">
    <citation type="submission" date="2018-08" db="EMBL/GenBank/DDBJ databases">
        <title>Draft genome of candidate division NPL-UPA2 bacterium Unc8 that adapted to ultra-basic serpentinizing groundwater.</title>
        <authorList>
            <person name="Ishii S."/>
            <person name="Suzuki S."/>
            <person name="Nealson K.H."/>
        </authorList>
    </citation>
    <scope>NUCLEOTIDE SEQUENCE [LARGE SCALE GENOMIC DNA]</scope>
    <source>
        <strain evidence="1">Unc8</strain>
    </source>
</reference>
<gene>
    <name evidence="1" type="ORF">B9J77_04450</name>
</gene>